<organism evidence="8 9">
    <name type="scientific">Coccomyxa viridis</name>
    <dbReference type="NCBI Taxonomy" id="1274662"/>
    <lineage>
        <taxon>Eukaryota</taxon>
        <taxon>Viridiplantae</taxon>
        <taxon>Chlorophyta</taxon>
        <taxon>core chlorophytes</taxon>
        <taxon>Trebouxiophyceae</taxon>
        <taxon>Trebouxiophyceae incertae sedis</taxon>
        <taxon>Coccomyxaceae</taxon>
        <taxon>Coccomyxa</taxon>
    </lineage>
</organism>
<feature type="transmembrane region" description="Helical" evidence="7">
    <location>
        <begin position="480"/>
        <end position="499"/>
    </location>
</feature>
<feature type="transmembrane region" description="Helical" evidence="7">
    <location>
        <begin position="65"/>
        <end position="92"/>
    </location>
</feature>
<keyword evidence="3 7" id="KW-0812">Transmembrane</keyword>
<dbReference type="GO" id="GO:0031464">
    <property type="term" value="C:Cul4A-RING E3 ubiquitin ligase complex"/>
    <property type="evidence" value="ECO:0007669"/>
    <property type="project" value="TreeGrafter"/>
</dbReference>
<feature type="compositionally biased region" description="Low complexity" evidence="6">
    <location>
        <begin position="244"/>
        <end position="260"/>
    </location>
</feature>
<feature type="compositionally biased region" description="Polar residues" evidence="6">
    <location>
        <begin position="327"/>
        <end position="337"/>
    </location>
</feature>
<feature type="region of interest" description="Disordered" evidence="6">
    <location>
        <begin position="206"/>
        <end position="354"/>
    </location>
</feature>
<proteinExistence type="inferred from homology"/>
<dbReference type="Proteomes" id="UP001314263">
    <property type="component" value="Unassembled WGS sequence"/>
</dbReference>
<keyword evidence="4 7" id="KW-1133">Transmembrane helix</keyword>
<keyword evidence="5 7" id="KW-0472">Membrane</keyword>
<feature type="transmembrane region" description="Helical" evidence="7">
    <location>
        <begin position="446"/>
        <end position="468"/>
    </location>
</feature>
<evidence type="ECO:0000256" key="7">
    <source>
        <dbReference type="SAM" id="Phobius"/>
    </source>
</evidence>
<evidence type="ECO:0000256" key="4">
    <source>
        <dbReference type="ARBA" id="ARBA00022989"/>
    </source>
</evidence>
<feature type="transmembrane region" description="Helical" evidence="7">
    <location>
        <begin position="136"/>
        <end position="157"/>
    </location>
</feature>
<keyword evidence="9" id="KW-1185">Reference proteome</keyword>
<dbReference type="EMBL" id="CAUYUE010000011">
    <property type="protein sequence ID" value="CAK0785076.1"/>
    <property type="molecule type" value="Genomic_DNA"/>
</dbReference>
<feature type="transmembrane region" description="Helical" evidence="7">
    <location>
        <begin position="540"/>
        <end position="562"/>
    </location>
</feature>
<evidence type="ECO:0008006" key="10">
    <source>
        <dbReference type="Google" id="ProtNLM"/>
    </source>
</evidence>
<gene>
    <name evidence="8" type="ORF">CVIRNUC_008282</name>
</gene>
<name>A0AAV1IED9_9CHLO</name>
<evidence type="ECO:0000256" key="2">
    <source>
        <dbReference type="ARBA" id="ARBA00009142"/>
    </source>
</evidence>
<feature type="transmembrane region" description="Helical" evidence="7">
    <location>
        <begin position="104"/>
        <end position="124"/>
    </location>
</feature>
<dbReference type="AlphaFoldDB" id="A0AAV1IED9"/>
<evidence type="ECO:0000256" key="5">
    <source>
        <dbReference type="ARBA" id="ARBA00023136"/>
    </source>
</evidence>
<feature type="transmembrane region" description="Helical" evidence="7">
    <location>
        <begin position="12"/>
        <end position="33"/>
    </location>
</feature>
<dbReference type="SUPFAM" id="SSF103473">
    <property type="entry name" value="MFS general substrate transporter"/>
    <property type="match status" value="1"/>
</dbReference>
<sequence>MMLQSSPRGGKWGPTLVINIVALSLGSYLALVYHSAATRRLLAEAAMDAKADMHRQMSDDYTKNISALILSVLIGSVATAAGIGGGAFFVPLFNILLRFSLKGAIALSQAVIAGGAVAGVAVTLRRTHPSDPSQPLMDFDIALMLLPFQLLGVSIGMLANALFPNWLVTLLLLGLLIFLTYKTGRKAWTLHRREVIYLAEHCEERPRAAEARKRPPAKQTSTSGPGLSAGETARQPSAERCSPEKSSAASAEVQAEAGKAGTCEESQEPAADWVSHPQRSQQGQAVHSMAEEPEQPGPSRRFETLEVEGQPSNLPPDDVRSKDRGSQAATQQPEFSSDQQADTHAQQDHESKVDEAPAWRQGAVLLLCWGVFVMFTLLLSHYHRCSPAYWSIFAVQAAACVGAETLFICLVRGRKARQAASSLRQPMLHSAYSEAPRWTPARLIRIVIITFLSGVIAGLLGISGASIVNPLLLDFGIHPQAAAATSTLMVLFTSSSAALSFGFSHQLNLQFALVFGLCCMAASLVGVILVQHVVERSGKASIIVFLLALVIATGGFLTAVFGGKLAILDLARHNDVNFSSLCSSN</sequence>
<comment type="similarity">
    <text evidence="2">Belongs to the 4-toluene sulfonate uptake permease (TSUP) (TC 2.A.102) family.</text>
</comment>
<feature type="transmembrane region" description="Helical" evidence="7">
    <location>
        <begin position="362"/>
        <end position="382"/>
    </location>
</feature>
<dbReference type="Pfam" id="PF01925">
    <property type="entry name" value="TauE"/>
    <property type="match status" value="2"/>
</dbReference>
<evidence type="ECO:0000313" key="9">
    <source>
        <dbReference type="Proteomes" id="UP001314263"/>
    </source>
</evidence>
<evidence type="ECO:0000256" key="3">
    <source>
        <dbReference type="ARBA" id="ARBA00022692"/>
    </source>
</evidence>
<dbReference type="InterPro" id="IPR002781">
    <property type="entry name" value="TM_pro_TauE-like"/>
</dbReference>
<dbReference type="PANTHER" id="PTHR14255">
    <property type="entry name" value="CEREBLON"/>
    <property type="match status" value="1"/>
</dbReference>
<comment type="caution">
    <text evidence="8">The sequence shown here is derived from an EMBL/GenBank/DDBJ whole genome shotgun (WGS) entry which is preliminary data.</text>
</comment>
<accession>A0AAV1IED9</accession>
<dbReference type="GO" id="GO:0016020">
    <property type="term" value="C:membrane"/>
    <property type="evidence" value="ECO:0007669"/>
    <property type="project" value="UniProtKB-SubCell"/>
</dbReference>
<dbReference type="InterPro" id="IPR036259">
    <property type="entry name" value="MFS_trans_sf"/>
</dbReference>
<reference evidence="8 9" key="1">
    <citation type="submission" date="2023-10" db="EMBL/GenBank/DDBJ databases">
        <authorList>
            <person name="Maclean D."/>
            <person name="Macfadyen A."/>
        </authorList>
    </citation>
    <scope>NUCLEOTIDE SEQUENCE [LARGE SCALE GENOMIC DNA]</scope>
</reference>
<evidence type="ECO:0000256" key="1">
    <source>
        <dbReference type="ARBA" id="ARBA00004141"/>
    </source>
</evidence>
<feature type="compositionally biased region" description="Basic and acidic residues" evidence="6">
    <location>
        <begin position="345"/>
        <end position="354"/>
    </location>
</feature>
<feature type="transmembrane region" description="Helical" evidence="7">
    <location>
        <begin position="388"/>
        <end position="411"/>
    </location>
</feature>
<feature type="transmembrane region" description="Helical" evidence="7">
    <location>
        <begin position="511"/>
        <end position="534"/>
    </location>
</feature>
<protein>
    <recommendedName>
        <fullName evidence="10">Sulfite exporter TauE/SafE</fullName>
    </recommendedName>
</protein>
<evidence type="ECO:0000313" key="8">
    <source>
        <dbReference type="EMBL" id="CAK0785076.1"/>
    </source>
</evidence>
<dbReference type="GO" id="GO:0016567">
    <property type="term" value="P:protein ubiquitination"/>
    <property type="evidence" value="ECO:0007669"/>
    <property type="project" value="TreeGrafter"/>
</dbReference>
<comment type="subcellular location">
    <subcellularLocation>
        <location evidence="1">Membrane</location>
        <topology evidence="1">Multi-pass membrane protein</topology>
    </subcellularLocation>
</comment>
<dbReference type="PANTHER" id="PTHR14255:SF3">
    <property type="entry name" value="SULFITE EXPORTER TAUE_SAFE FAMILY PROTEIN 5-RELATED"/>
    <property type="match status" value="1"/>
</dbReference>
<evidence type="ECO:0000256" key="6">
    <source>
        <dbReference type="SAM" id="MobiDB-lite"/>
    </source>
</evidence>
<feature type="transmembrane region" description="Helical" evidence="7">
    <location>
        <begin position="163"/>
        <end position="181"/>
    </location>
</feature>